<dbReference type="GO" id="GO:0003677">
    <property type="term" value="F:DNA binding"/>
    <property type="evidence" value="ECO:0007669"/>
    <property type="project" value="UniProtKB-KW"/>
</dbReference>
<dbReference type="InterPro" id="IPR039422">
    <property type="entry name" value="MarR/SlyA-like"/>
</dbReference>
<dbReference type="Proteomes" id="UP000005753">
    <property type="component" value="Chromosome"/>
</dbReference>
<name>I5AR54_EUBC6</name>
<dbReference type="AlphaFoldDB" id="I5AR54"/>
<keyword evidence="2" id="KW-0238">DNA-binding</keyword>
<dbReference type="STRING" id="633697.EubceDRAFT1_0425"/>
<dbReference type="SMART" id="SM00347">
    <property type="entry name" value="HTH_MARR"/>
    <property type="match status" value="1"/>
</dbReference>
<organism evidence="5 6">
    <name type="scientific">Eubacterium cellulosolvens (strain ATCC 43171 / JCM 9499 / 6)</name>
    <name type="common">Cillobacterium cellulosolvens</name>
    <dbReference type="NCBI Taxonomy" id="633697"/>
    <lineage>
        <taxon>Bacteria</taxon>
        <taxon>Bacillati</taxon>
        <taxon>Bacillota</taxon>
        <taxon>Clostridia</taxon>
        <taxon>Eubacteriales</taxon>
        <taxon>Eubacteriaceae</taxon>
        <taxon>Eubacterium</taxon>
    </lineage>
</organism>
<evidence type="ECO:0000259" key="4">
    <source>
        <dbReference type="PROSITE" id="PS50995"/>
    </source>
</evidence>
<dbReference type="InterPro" id="IPR000835">
    <property type="entry name" value="HTH_MarR-typ"/>
</dbReference>
<evidence type="ECO:0000313" key="6">
    <source>
        <dbReference type="Proteomes" id="UP000005753"/>
    </source>
</evidence>
<dbReference type="SUPFAM" id="SSF46785">
    <property type="entry name" value="Winged helix' DNA-binding domain"/>
    <property type="match status" value="1"/>
</dbReference>
<feature type="domain" description="HTH marR-type" evidence="4">
    <location>
        <begin position="15"/>
        <end position="153"/>
    </location>
</feature>
<dbReference type="EMBL" id="CM001487">
    <property type="protein sequence ID" value="EIM56277.1"/>
    <property type="molecule type" value="Genomic_DNA"/>
</dbReference>
<gene>
    <name evidence="5" type="ORF">EubceDRAFT1_0425</name>
</gene>
<dbReference type="OrthoDB" id="2297442at2"/>
<reference evidence="5 6" key="2">
    <citation type="submission" date="2012-02" db="EMBL/GenBank/DDBJ databases">
        <title>Improved High-Quality Draft sequence of Eubacterium cellulosolvens 6.</title>
        <authorList>
            <consortium name="US DOE Joint Genome Institute"/>
            <person name="Lucas S."/>
            <person name="Han J."/>
            <person name="Lapidus A."/>
            <person name="Cheng J.-F."/>
            <person name="Goodwin L."/>
            <person name="Pitluck S."/>
            <person name="Peters L."/>
            <person name="Mikhailova N."/>
            <person name="Gu W."/>
            <person name="Detter J.C."/>
            <person name="Han C."/>
            <person name="Tapia R."/>
            <person name="Land M."/>
            <person name="Hauser L."/>
            <person name="Kyrpides N."/>
            <person name="Ivanova N."/>
            <person name="Pagani I."/>
            <person name="Johnson E."/>
            <person name="Mukhopadhyay B."/>
            <person name="Anderson I."/>
            <person name="Woyke T."/>
        </authorList>
    </citation>
    <scope>NUCLEOTIDE SEQUENCE [LARGE SCALE GENOMIC DNA]</scope>
    <source>
        <strain evidence="5 6">6</strain>
    </source>
</reference>
<dbReference type="eggNOG" id="COG1846">
    <property type="taxonomic scope" value="Bacteria"/>
</dbReference>
<sequence length="171" mass="20024">MIICTGNDCDLNDKRPEFKHNFGLRFKKINNKFTQIQNQNLKKNDVSFQQGALLMYLSKVTDHEVSQKEISEVLNIKHTSVIGLLERLEEKGLIERSVKPENKRYRVITLTEKGKKTVSDIWICICHTEQKIVGSMTEEEQDLLEMLLNKFYANMETVIQTTEQEERKKEC</sequence>
<evidence type="ECO:0000256" key="3">
    <source>
        <dbReference type="ARBA" id="ARBA00023163"/>
    </source>
</evidence>
<proteinExistence type="predicted"/>
<dbReference type="PANTHER" id="PTHR33164:SF56">
    <property type="entry name" value="HTH-TYPE TRANSCRIPTIONAL REGULATOR MHQR"/>
    <property type="match status" value="1"/>
</dbReference>
<keyword evidence="1" id="KW-0805">Transcription regulation</keyword>
<dbReference type="PROSITE" id="PS01117">
    <property type="entry name" value="HTH_MARR_1"/>
    <property type="match status" value="1"/>
</dbReference>
<dbReference type="Pfam" id="PF13463">
    <property type="entry name" value="HTH_27"/>
    <property type="match status" value="1"/>
</dbReference>
<keyword evidence="6" id="KW-1185">Reference proteome</keyword>
<evidence type="ECO:0000313" key="5">
    <source>
        <dbReference type="EMBL" id="EIM56277.1"/>
    </source>
</evidence>
<evidence type="ECO:0000256" key="1">
    <source>
        <dbReference type="ARBA" id="ARBA00023015"/>
    </source>
</evidence>
<keyword evidence="3" id="KW-0804">Transcription</keyword>
<dbReference type="InterPro" id="IPR023187">
    <property type="entry name" value="Tscrpt_reg_MarR-type_CS"/>
</dbReference>
<dbReference type="GO" id="GO:0006950">
    <property type="term" value="P:response to stress"/>
    <property type="evidence" value="ECO:0007669"/>
    <property type="project" value="TreeGrafter"/>
</dbReference>
<accession>I5AR54</accession>
<dbReference type="InterPro" id="IPR036390">
    <property type="entry name" value="WH_DNA-bd_sf"/>
</dbReference>
<dbReference type="PANTHER" id="PTHR33164">
    <property type="entry name" value="TRANSCRIPTIONAL REGULATOR, MARR FAMILY"/>
    <property type="match status" value="1"/>
</dbReference>
<dbReference type="InterPro" id="IPR036388">
    <property type="entry name" value="WH-like_DNA-bd_sf"/>
</dbReference>
<dbReference type="HOGENOM" id="CLU_083287_18_7_9"/>
<dbReference type="GO" id="GO:0003700">
    <property type="term" value="F:DNA-binding transcription factor activity"/>
    <property type="evidence" value="ECO:0007669"/>
    <property type="project" value="InterPro"/>
</dbReference>
<evidence type="ECO:0000256" key="2">
    <source>
        <dbReference type="ARBA" id="ARBA00023125"/>
    </source>
</evidence>
<protein>
    <submittedName>
        <fullName evidence="5">Transcriptional regulator</fullName>
    </submittedName>
</protein>
<dbReference type="PROSITE" id="PS50995">
    <property type="entry name" value="HTH_MARR_2"/>
    <property type="match status" value="1"/>
</dbReference>
<reference evidence="5 6" key="1">
    <citation type="submission" date="2010-08" db="EMBL/GenBank/DDBJ databases">
        <authorList>
            <consortium name="US DOE Joint Genome Institute (JGI-PGF)"/>
            <person name="Lucas S."/>
            <person name="Copeland A."/>
            <person name="Lapidus A."/>
            <person name="Cheng J.-F."/>
            <person name="Bruce D."/>
            <person name="Goodwin L."/>
            <person name="Pitluck S."/>
            <person name="Land M.L."/>
            <person name="Hauser L."/>
            <person name="Chang Y.-J."/>
            <person name="Anderson I.J."/>
            <person name="Johnson E."/>
            <person name="Mulhopadhyay B."/>
            <person name="Kyrpides N."/>
            <person name="Woyke T.J."/>
        </authorList>
    </citation>
    <scope>NUCLEOTIDE SEQUENCE [LARGE SCALE GENOMIC DNA]</scope>
    <source>
        <strain evidence="5 6">6</strain>
    </source>
</reference>
<dbReference type="PRINTS" id="PR00598">
    <property type="entry name" value="HTHMARR"/>
</dbReference>
<dbReference type="Gene3D" id="1.10.10.10">
    <property type="entry name" value="Winged helix-like DNA-binding domain superfamily/Winged helix DNA-binding domain"/>
    <property type="match status" value="1"/>
</dbReference>